<evidence type="ECO:0000313" key="1">
    <source>
        <dbReference type="EMBL" id="GAH32509.1"/>
    </source>
</evidence>
<dbReference type="EMBL" id="BARU01009062">
    <property type="protein sequence ID" value="GAH32509.1"/>
    <property type="molecule type" value="Genomic_DNA"/>
</dbReference>
<sequence>EKIKFENGLMIKLYLPLTEISEFQRIFDLLFQFLKIDKYLILNDMIDGKNLLKSIYGNLSFLDSYNPLKNLKWNNKDKIWMNHKLFNEKFEPIYPDLIPKE</sequence>
<reference evidence="1" key="1">
    <citation type="journal article" date="2014" name="Front. Microbiol.">
        <title>High frequency of phylogenetically diverse reductive dehalogenase-homologous genes in deep subseafloor sedimentary metagenomes.</title>
        <authorList>
            <person name="Kawai M."/>
            <person name="Futagami T."/>
            <person name="Toyoda A."/>
            <person name="Takaki Y."/>
            <person name="Nishi S."/>
            <person name="Hori S."/>
            <person name="Arai W."/>
            <person name="Tsubouchi T."/>
            <person name="Morono Y."/>
            <person name="Uchiyama I."/>
            <person name="Ito T."/>
            <person name="Fujiyama A."/>
            <person name="Inagaki F."/>
            <person name="Takami H."/>
        </authorList>
    </citation>
    <scope>NUCLEOTIDE SEQUENCE</scope>
    <source>
        <strain evidence="1">Expedition CK06-06</strain>
    </source>
</reference>
<feature type="non-terminal residue" evidence="1">
    <location>
        <position position="1"/>
    </location>
</feature>
<comment type="caution">
    <text evidence="1">The sequence shown here is derived from an EMBL/GenBank/DDBJ whole genome shotgun (WGS) entry which is preliminary data.</text>
</comment>
<name>X1FT51_9ZZZZ</name>
<protein>
    <submittedName>
        <fullName evidence="1">Uncharacterized protein</fullName>
    </submittedName>
</protein>
<accession>X1FT51</accession>
<dbReference type="AlphaFoldDB" id="X1FT51"/>
<proteinExistence type="predicted"/>
<gene>
    <name evidence="1" type="ORF">S03H2_17551</name>
</gene>
<organism evidence="1">
    <name type="scientific">marine sediment metagenome</name>
    <dbReference type="NCBI Taxonomy" id="412755"/>
    <lineage>
        <taxon>unclassified sequences</taxon>
        <taxon>metagenomes</taxon>
        <taxon>ecological metagenomes</taxon>
    </lineage>
</organism>